<comment type="subcellular location">
    <subcellularLocation>
        <location evidence="1 8">Cell outer membrane</location>
        <topology evidence="1 8">Multi-pass membrane protein</topology>
    </subcellularLocation>
</comment>
<sequence>MYTNTKLAKSIRLALMFGASATAMTGIASAQDADEAEEEATGERVERIQVTGSRLARTDMEESLPLTVIDRDAIDLSGEISVSDVIRNTTFNTAGSFRPQSGNAAGATATVSLRGLGSDRTLVLVDGRRLPKSPSTGSSQDLNIVPLAAVERIEILSTGASAIYGSDAVGGVINIITRTDFNGAQFRYGQSEISLPANGGDREEGSAVFGASSDTTRVLGGVSWNARDIIFHRDYSWVEPGGSAYGNNWLNYDAVNDAPAGGHNSIPPSAAACEATENFIFSNGACGFNFNATNANEAQTGNRGLFVKVDHEFNEDWAVMVSSSYSKSKYFGRYAPSLNDPFSVMNADSINNPTNPLSPNFQQSAVDGDGENYTGNRDLAYRHRFAALGDRDTYVDTHATDVMVAFEGRVGEVDLDFGLRRSTSKAYETGYNYLLRSAAANAINITQDEIDAGLALNPDFVFYDIGDPLGSRYEGNDAQMQNYQTLLNGMNVTTARVGKFETREWFGSAVFDVMDFGAGTIQAVVGAEYREEDYADQYDSLSEAGQVGGSSGNSAGGGRDVTAFYFETMLPITLDLEVSVAGRFDDYSDYGSDFSPQVSFRWQPMQELVVRGSWGQGFRAPTLDQITMQPSSGNPAMQDQATCYMLTGDIDCDVQVRQITQANSELESEKSDQFGVGVAYQPTDWLSVTFDYWDIAITNQISFFGIDTLLAREAAGDPIPPGVFIERDTSTDYSAFVDAGEPVNPIRMVYAGFANDGTYDISGMDFNARTNFDFGQWGALTQNLQVSYTTDISIDGGRNLVKDPGRPQHRTALSNTWSLGDYSVSWNMNVVGKQYNSVASAGDGVERTGNIGTWTTHDLQVNYNTPWNGVFTLGAQNLFEKVPQLGTSTAARGTRDYNFNLYHAYGRITYFRYTQSF</sequence>
<evidence type="ECO:0000256" key="8">
    <source>
        <dbReference type="PROSITE-ProRule" id="PRU01360"/>
    </source>
</evidence>
<dbReference type="InterPro" id="IPR000531">
    <property type="entry name" value="Beta-barrel_TonB"/>
</dbReference>
<keyword evidence="4 8" id="KW-0812">Transmembrane</keyword>
<evidence type="ECO:0000256" key="2">
    <source>
        <dbReference type="ARBA" id="ARBA00022448"/>
    </source>
</evidence>
<gene>
    <name evidence="13" type="ORF">CWE13_04615</name>
</gene>
<feature type="domain" description="TonB-dependent receptor plug" evidence="12">
    <location>
        <begin position="63"/>
        <end position="172"/>
    </location>
</feature>
<dbReference type="Pfam" id="PF07715">
    <property type="entry name" value="Plug"/>
    <property type="match status" value="1"/>
</dbReference>
<accession>A0A432WU05</accession>
<keyword evidence="2 8" id="KW-0813">Transport</keyword>
<keyword evidence="7 8" id="KW-0998">Cell outer membrane</keyword>
<evidence type="ECO:0000313" key="13">
    <source>
        <dbReference type="EMBL" id="RUO37252.1"/>
    </source>
</evidence>
<evidence type="ECO:0000256" key="9">
    <source>
        <dbReference type="RuleBase" id="RU003357"/>
    </source>
</evidence>
<dbReference type="AlphaFoldDB" id="A0A432WU05"/>
<keyword evidence="6 8" id="KW-0472">Membrane</keyword>
<dbReference type="PANTHER" id="PTHR47234">
    <property type="match status" value="1"/>
</dbReference>
<name>A0A432WU05_9GAMM</name>
<keyword evidence="5 9" id="KW-0798">TonB box</keyword>
<keyword evidence="13" id="KW-0675">Receptor</keyword>
<dbReference type="InterPro" id="IPR037066">
    <property type="entry name" value="Plug_dom_sf"/>
</dbReference>
<evidence type="ECO:0000256" key="3">
    <source>
        <dbReference type="ARBA" id="ARBA00022452"/>
    </source>
</evidence>
<dbReference type="InterPro" id="IPR012910">
    <property type="entry name" value="Plug_dom"/>
</dbReference>
<keyword evidence="3 8" id="KW-1134">Transmembrane beta strand</keyword>
<evidence type="ECO:0000256" key="5">
    <source>
        <dbReference type="ARBA" id="ARBA00023077"/>
    </source>
</evidence>
<evidence type="ECO:0000256" key="10">
    <source>
        <dbReference type="SAM" id="SignalP"/>
    </source>
</evidence>
<dbReference type="GO" id="GO:0009279">
    <property type="term" value="C:cell outer membrane"/>
    <property type="evidence" value="ECO:0007669"/>
    <property type="project" value="UniProtKB-SubCell"/>
</dbReference>
<evidence type="ECO:0000256" key="7">
    <source>
        <dbReference type="ARBA" id="ARBA00023237"/>
    </source>
</evidence>
<feature type="signal peptide" evidence="10">
    <location>
        <begin position="1"/>
        <end position="30"/>
    </location>
</feature>
<proteinExistence type="inferred from homology"/>
<dbReference type="Pfam" id="PF00593">
    <property type="entry name" value="TonB_dep_Rec_b-barrel"/>
    <property type="match status" value="1"/>
</dbReference>
<dbReference type="RefSeq" id="WP_126806340.1">
    <property type="nucleotide sequence ID" value="NZ_PIPP01000002.1"/>
</dbReference>
<feature type="chain" id="PRO_5019322885" evidence="10">
    <location>
        <begin position="31"/>
        <end position="917"/>
    </location>
</feature>
<feature type="domain" description="TonB-dependent receptor-like beta-barrel" evidence="11">
    <location>
        <begin position="366"/>
        <end position="878"/>
    </location>
</feature>
<evidence type="ECO:0000256" key="1">
    <source>
        <dbReference type="ARBA" id="ARBA00004571"/>
    </source>
</evidence>
<dbReference type="InterPro" id="IPR036942">
    <property type="entry name" value="Beta-barrel_TonB_sf"/>
</dbReference>
<dbReference type="OrthoDB" id="176248at2"/>
<evidence type="ECO:0000313" key="14">
    <source>
        <dbReference type="Proteomes" id="UP000286934"/>
    </source>
</evidence>
<evidence type="ECO:0000256" key="6">
    <source>
        <dbReference type="ARBA" id="ARBA00023136"/>
    </source>
</evidence>
<evidence type="ECO:0000259" key="12">
    <source>
        <dbReference type="Pfam" id="PF07715"/>
    </source>
</evidence>
<evidence type="ECO:0000259" key="11">
    <source>
        <dbReference type="Pfam" id="PF00593"/>
    </source>
</evidence>
<dbReference type="Proteomes" id="UP000286934">
    <property type="component" value="Unassembled WGS sequence"/>
</dbReference>
<comment type="similarity">
    <text evidence="8 9">Belongs to the TonB-dependent receptor family.</text>
</comment>
<dbReference type="SUPFAM" id="SSF56935">
    <property type="entry name" value="Porins"/>
    <property type="match status" value="1"/>
</dbReference>
<organism evidence="13 14">
    <name type="scientific">Aliidiomarina shirensis</name>
    <dbReference type="NCBI Taxonomy" id="1048642"/>
    <lineage>
        <taxon>Bacteria</taxon>
        <taxon>Pseudomonadati</taxon>
        <taxon>Pseudomonadota</taxon>
        <taxon>Gammaproteobacteria</taxon>
        <taxon>Alteromonadales</taxon>
        <taxon>Idiomarinaceae</taxon>
        <taxon>Aliidiomarina</taxon>
    </lineage>
</organism>
<evidence type="ECO:0000256" key="4">
    <source>
        <dbReference type="ARBA" id="ARBA00022692"/>
    </source>
</evidence>
<dbReference type="Gene3D" id="2.170.130.10">
    <property type="entry name" value="TonB-dependent receptor, plug domain"/>
    <property type="match status" value="1"/>
</dbReference>
<keyword evidence="14" id="KW-1185">Reference proteome</keyword>
<dbReference type="PANTHER" id="PTHR47234:SF2">
    <property type="entry name" value="TONB-DEPENDENT RECEPTOR"/>
    <property type="match status" value="1"/>
</dbReference>
<comment type="caution">
    <text evidence="13">The sequence shown here is derived from an EMBL/GenBank/DDBJ whole genome shotgun (WGS) entry which is preliminary data.</text>
</comment>
<dbReference type="Gene3D" id="2.40.170.20">
    <property type="entry name" value="TonB-dependent receptor, beta-barrel domain"/>
    <property type="match status" value="1"/>
</dbReference>
<protein>
    <submittedName>
        <fullName evidence="13">TonB-dependent receptor</fullName>
    </submittedName>
</protein>
<dbReference type="EMBL" id="PIPP01000002">
    <property type="protein sequence ID" value="RUO37252.1"/>
    <property type="molecule type" value="Genomic_DNA"/>
</dbReference>
<reference evidence="14" key="1">
    <citation type="journal article" date="2018" name="Front. Microbiol.">
        <title>Genome-Based Analysis Reveals the Taxonomy and Diversity of the Family Idiomarinaceae.</title>
        <authorList>
            <person name="Liu Y."/>
            <person name="Lai Q."/>
            <person name="Shao Z."/>
        </authorList>
    </citation>
    <scope>NUCLEOTIDE SEQUENCE [LARGE SCALE GENOMIC DNA]</scope>
    <source>
        <strain evidence="14">AIS</strain>
    </source>
</reference>
<dbReference type="InterPro" id="IPR039426">
    <property type="entry name" value="TonB-dep_rcpt-like"/>
</dbReference>
<keyword evidence="10" id="KW-0732">Signal</keyword>
<dbReference type="PROSITE" id="PS52016">
    <property type="entry name" value="TONB_DEPENDENT_REC_3"/>
    <property type="match status" value="1"/>
</dbReference>